<evidence type="ECO:0000256" key="1">
    <source>
        <dbReference type="SAM" id="Phobius"/>
    </source>
</evidence>
<dbReference type="AlphaFoldDB" id="A0A0V0IEB5"/>
<protein>
    <submittedName>
        <fullName evidence="2">Putative ovule protein</fullName>
    </submittedName>
</protein>
<dbReference type="EMBL" id="GEDG01008264">
    <property type="protein sequence ID" value="JAP30246.1"/>
    <property type="molecule type" value="Transcribed_RNA"/>
</dbReference>
<organism evidence="2">
    <name type="scientific">Solanum chacoense</name>
    <name type="common">Chaco potato</name>
    <dbReference type="NCBI Taxonomy" id="4108"/>
    <lineage>
        <taxon>Eukaryota</taxon>
        <taxon>Viridiplantae</taxon>
        <taxon>Streptophyta</taxon>
        <taxon>Embryophyta</taxon>
        <taxon>Tracheophyta</taxon>
        <taxon>Spermatophyta</taxon>
        <taxon>Magnoliopsida</taxon>
        <taxon>eudicotyledons</taxon>
        <taxon>Gunneridae</taxon>
        <taxon>Pentapetalae</taxon>
        <taxon>asterids</taxon>
        <taxon>lamiids</taxon>
        <taxon>Solanales</taxon>
        <taxon>Solanaceae</taxon>
        <taxon>Solanoideae</taxon>
        <taxon>Solaneae</taxon>
        <taxon>Solanum</taxon>
    </lineage>
</organism>
<keyword evidence="1" id="KW-0472">Membrane</keyword>
<reference evidence="2" key="1">
    <citation type="submission" date="2015-12" db="EMBL/GenBank/DDBJ databases">
        <title>Gene expression during late stages of embryo sac development: a critical building block for successful pollen-pistil interactions.</title>
        <authorList>
            <person name="Liu Y."/>
            <person name="Joly V."/>
            <person name="Sabar M."/>
            <person name="Matton D.P."/>
        </authorList>
    </citation>
    <scope>NUCLEOTIDE SEQUENCE</scope>
</reference>
<evidence type="ECO:0000313" key="2">
    <source>
        <dbReference type="EMBL" id="JAP30246.1"/>
    </source>
</evidence>
<proteinExistence type="predicted"/>
<feature type="non-terminal residue" evidence="2">
    <location>
        <position position="1"/>
    </location>
</feature>
<keyword evidence="1" id="KW-0812">Transmembrane</keyword>
<accession>A0A0V0IEB5</accession>
<keyword evidence="1" id="KW-1133">Transmembrane helix</keyword>
<name>A0A0V0IEB5_SOLCH</name>
<feature type="transmembrane region" description="Helical" evidence="1">
    <location>
        <begin position="40"/>
        <end position="60"/>
    </location>
</feature>
<sequence>TYEKHRHFKTEISQKMKHDNLATKICMLLKGKSPYLKKQCIAYLFLNCFAILFGLVTNMLNIN</sequence>